<dbReference type="RefSeq" id="XP_025470753.1">
    <property type="nucleotide sequence ID" value="XM_025606865.1"/>
</dbReference>
<feature type="region of interest" description="Disordered" evidence="1">
    <location>
        <begin position="1"/>
        <end position="36"/>
    </location>
</feature>
<name>A0A317X8N9_9EURO</name>
<dbReference type="GeneID" id="37109008"/>
<evidence type="ECO:0000256" key="1">
    <source>
        <dbReference type="SAM" id="MobiDB-lite"/>
    </source>
</evidence>
<reference evidence="3 4" key="1">
    <citation type="submission" date="2016-12" db="EMBL/GenBank/DDBJ databases">
        <title>The genomes of Aspergillus section Nigri reveals drivers in fungal speciation.</title>
        <authorList>
            <consortium name="DOE Joint Genome Institute"/>
            <person name="Vesth T.C."/>
            <person name="Nybo J."/>
            <person name="Theobald S."/>
            <person name="Brandl J."/>
            <person name="Frisvad J.C."/>
            <person name="Nielsen K.F."/>
            <person name="Lyhne E.K."/>
            <person name="Kogle M.E."/>
            <person name="Kuo A."/>
            <person name="Riley R."/>
            <person name="Clum A."/>
            <person name="Nolan M."/>
            <person name="Lipzen A."/>
            <person name="Salamov A."/>
            <person name="Henrissat B."/>
            <person name="Wiebenga A."/>
            <person name="De Vries R.P."/>
            <person name="Grigoriev I.V."/>
            <person name="Mortensen U.H."/>
            <person name="Andersen M.R."/>
            <person name="Baker S.E."/>
        </authorList>
    </citation>
    <scope>NUCLEOTIDE SEQUENCE [LARGE SCALE GENOMIC DNA]</scope>
    <source>
        <strain evidence="3 4">CBS 115572</strain>
    </source>
</reference>
<gene>
    <name evidence="3" type="ORF">BO94DRAFT_316200</name>
</gene>
<dbReference type="EMBL" id="MSFK01000005">
    <property type="protein sequence ID" value="PWY93992.1"/>
    <property type="molecule type" value="Genomic_DNA"/>
</dbReference>
<keyword evidence="2" id="KW-0812">Transmembrane</keyword>
<evidence type="ECO:0000256" key="2">
    <source>
        <dbReference type="SAM" id="Phobius"/>
    </source>
</evidence>
<evidence type="ECO:0000313" key="4">
    <source>
        <dbReference type="Proteomes" id="UP000246702"/>
    </source>
</evidence>
<accession>A0A317X8N9</accession>
<protein>
    <submittedName>
        <fullName evidence="3">Uncharacterized protein</fullName>
    </submittedName>
</protein>
<keyword evidence="4" id="KW-1185">Reference proteome</keyword>
<dbReference type="AlphaFoldDB" id="A0A317X8N9"/>
<organism evidence="3 4">
    <name type="scientific">Aspergillus sclerotioniger CBS 115572</name>
    <dbReference type="NCBI Taxonomy" id="1450535"/>
    <lineage>
        <taxon>Eukaryota</taxon>
        <taxon>Fungi</taxon>
        <taxon>Dikarya</taxon>
        <taxon>Ascomycota</taxon>
        <taxon>Pezizomycotina</taxon>
        <taxon>Eurotiomycetes</taxon>
        <taxon>Eurotiomycetidae</taxon>
        <taxon>Eurotiales</taxon>
        <taxon>Aspergillaceae</taxon>
        <taxon>Aspergillus</taxon>
        <taxon>Aspergillus subgen. Circumdati</taxon>
    </lineage>
</organism>
<keyword evidence="2" id="KW-1133">Transmembrane helix</keyword>
<feature type="transmembrane region" description="Helical" evidence="2">
    <location>
        <begin position="43"/>
        <end position="61"/>
    </location>
</feature>
<proteinExistence type="predicted"/>
<dbReference type="Proteomes" id="UP000246702">
    <property type="component" value="Unassembled WGS sequence"/>
</dbReference>
<keyword evidence="2" id="KW-0472">Membrane</keyword>
<sequence>MPRYHRRGSSFSDEGIRESGVGVGVGETRTDTGSTSNDSIEQIAWILLLYFGLAFSVIILLPNGCTVDPSAAGTIGPSHTTTTITITTNTFSMHRVLPPIARG</sequence>
<comment type="caution">
    <text evidence="3">The sequence shown here is derived from an EMBL/GenBank/DDBJ whole genome shotgun (WGS) entry which is preliminary data.</text>
</comment>
<evidence type="ECO:0000313" key="3">
    <source>
        <dbReference type="EMBL" id="PWY93992.1"/>
    </source>
</evidence>